<protein>
    <submittedName>
        <fullName evidence="1">Uncharacterized protein</fullName>
    </submittedName>
</protein>
<gene>
    <name evidence="1" type="ORF">UFOVP1295_4</name>
</gene>
<accession>A0A6J5RCU9</accession>
<proteinExistence type="predicted"/>
<sequence>MKLLTLLLALITCSLSAEPVLKVCHNEYALCAASSTEKTGGKVSVGGVLFDQGVSVCPVLSGNSIADMNLTGGTCDAPEGQVWSTFSAATEFPQLPDWKVKPAVHRTFTTTARPGGGMSNMWSYPCIVRKEPVNGVKLADCYGPLNESPWTSGVVPVGSEVITDAPKGVPNPVGGNLPVKE</sequence>
<organism evidence="1">
    <name type="scientific">uncultured Caudovirales phage</name>
    <dbReference type="NCBI Taxonomy" id="2100421"/>
    <lineage>
        <taxon>Viruses</taxon>
        <taxon>Duplodnaviria</taxon>
        <taxon>Heunggongvirae</taxon>
        <taxon>Uroviricota</taxon>
        <taxon>Caudoviricetes</taxon>
        <taxon>Peduoviridae</taxon>
        <taxon>Maltschvirus</taxon>
        <taxon>Maltschvirus maltsch</taxon>
    </lineage>
</organism>
<name>A0A6J5RCU9_9CAUD</name>
<dbReference type="EMBL" id="LR797242">
    <property type="protein sequence ID" value="CAB4195310.1"/>
    <property type="molecule type" value="Genomic_DNA"/>
</dbReference>
<evidence type="ECO:0000313" key="1">
    <source>
        <dbReference type="EMBL" id="CAB4195310.1"/>
    </source>
</evidence>
<reference evidence="1" key="1">
    <citation type="submission" date="2020-05" db="EMBL/GenBank/DDBJ databases">
        <authorList>
            <person name="Chiriac C."/>
            <person name="Salcher M."/>
            <person name="Ghai R."/>
            <person name="Kavagutti S V."/>
        </authorList>
    </citation>
    <scope>NUCLEOTIDE SEQUENCE</scope>
</reference>